<reference evidence="1" key="1">
    <citation type="journal article" date="2023" name="IMA Fungus">
        <title>Comparative genomic study of the Penicillium genus elucidates a diverse pangenome and 15 lateral gene transfer events.</title>
        <authorList>
            <person name="Petersen C."/>
            <person name="Sorensen T."/>
            <person name="Nielsen M.R."/>
            <person name="Sondergaard T.E."/>
            <person name="Sorensen J.L."/>
            <person name="Fitzpatrick D.A."/>
            <person name="Frisvad J.C."/>
            <person name="Nielsen K.L."/>
        </authorList>
    </citation>
    <scope>NUCLEOTIDE SEQUENCE</scope>
    <source>
        <strain evidence="1">IBT 17514</strain>
    </source>
</reference>
<accession>A0AAD6HK36</accession>
<evidence type="ECO:0000313" key="1">
    <source>
        <dbReference type="EMBL" id="KAJ5724420.1"/>
    </source>
</evidence>
<gene>
    <name evidence="1" type="ORF">N7493_006148</name>
</gene>
<dbReference type="InterPro" id="IPR053221">
    <property type="entry name" value="Burnettramic_acid_biosynth"/>
</dbReference>
<name>A0AAD6HK36_9EURO</name>
<dbReference type="PANTHER" id="PTHR38887:SF1">
    <property type="entry name" value="RAS MODIFICATION PROTEIN ERF4"/>
    <property type="match status" value="1"/>
</dbReference>
<dbReference type="PANTHER" id="PTHR38887">
    <property type="entry name" value="CHROMOSOME 21, WHOLE GENOME SHOTGUN SEQUENCE"/>
    <property type="match status" value="1"/>
</dbReference>
<dbReference type="EMBL" id="JAQJAN010000008">
    <property type="protein sequence ID" value="KAJ5724420.1"/>
    <property type="molecule type" value="Genomic_DNA"/>
</dbReference>
<protein>
    <submittedName>
        <fullName evidence="1">Uncharacterized protein</fullName>
    </submittedName>
</protein>
<sequence>MLNPNRPVAIPQVGMEKESPFLRAYAPYLMKYHMPREMFLTFLDKLNAAMKSSPPMQVLDLTGGVLQSVPILFPLHWLGSIVSGAANKGSQGLTKSRADSVVKQANKEMFGPLGLKVEIARLKALARVAKIPILDSDGRVNTKAPIIQQLGEFTLHGTEVEDEANFQRQRVELFRPWIADLEIDSENPLKKNKSRLTRYNKSVKNYYEGNRDSAKNDPDLYKALWLVIREIDSKTPN</sequence>
<evidence type="ECO:0000313" key="2">
    <source>
        <dbReference type="Proteomes" id="UP001215712"/>
    </source>
</evidence>
<dbReference type="Proteomes" id="UP001215712">
    <property type="component" value="Unassembled WGS sequence"/>
</dbReference>
<organism evidence="1 2">
    <name type="scientific">Penicillium malachiteum</name>
    <dbReference type="NCBI Taxonomy" id="1324776"/>
    <lineage>
        <taxon>Eukaryota</taxon>
        <taxon>Fungi</taxon>
        <taxon>Dikarya</taxon>
        <taxon>Ascomycota</taxon>
        <taxon>Pezizomycotina</taxon>
        <taxon>Eurotiomycetes</taxon>
        <taxon>Eurotiomycetidae</taxon>
        <taxon>Eurotiales</taxon>
        <taxon>Aspergillaceae</taxon>
        <taxon>Penicillium</taxon>
    </lineage>
</organism>
<comment type="caution">
    <text evidence="1">The sequence shown here is derived from an EMBL/GenBank/DDBJ whole genome shotgun (WGS) entry which is preliminary data.</text>
</comment>
<reference evidence="1" key="2">
    <citation type="submission" date="2023-01" db="EMBL/GenBank/DDBJ databases">
        <authorList>
            <person name="Petersen C."/>
        </authorList>
    </citation>
    <scope>NUCLEOTIDE SEQUENCE</scope>
    <source>
        <strain evidence="1">IBT 17514</strain>
    </source>
</reference>
<keyword evidence="2" id="KW-1185">Reference proteome</keyword>
<proteinExistence type="predicted"/>
<dbReference type="AlphaFoldDB" id="A0AAD6HK36"/>